<organism evidence="5 8">
    <name type="scientific">Tatumella citrea</name>
    <name type="common">Pantoea citrea</name>
    <dbReference type="NCBI Taxonomy" id="53336"/>
    <lineage>
        <taxon>Bacteria</taxon>
        <taxon>Pseudomonadati</taxon>
        <taxon>Pseudomonadota</taxon>
        <taxon>Gammaproteobacteria</taxon>
        <taxon>Enterobacterales</taxon>
        <taxon>Erwiniaceae</taxon>
        <taxon>Tatumella</taxon>
    </lineage>
</organism>
<dbReference type="EMBL" id="CP015579">
    <property type="protein sequence ID" value="ARU92729.1"/>
    <property type="molecule type" value="Genomic_DNA"/>
</dbReference>
<dbReference type="Pfam" id="PF04115">
    <property type="entry name" value="Ureidogly_lyase"/>
    <property type="match status" value="1"/>
</dbReference>
<evidence type="ECO:0000313" key="6">
    <source>
        <dbReference type="EMBL" id="ARU96767.1"/>
    </source>
</evidence>
<protein>
    <submittedName>
        <fullName evidence="5">Ureidoglycolate hydrolase</fullName>
    </submittedName>
</protein>
<evidence type="ECO:0000256" key="2">
    <source>
        <dbReference type="ARBA" id="ARBA00022631"/>
    </source>
</evidence>
<dbReference type="GO" id="GO:0000256">
    <property type="term" value="P:allantoin catabolic process"/>
    <property type="evidence" value="ECO:0007669"/>
    <property type="project" value="InterPro"/>
</dbReference>
<evidence type="ECO:0000313" key="7">
    <source>
        <dbReference type="Proteomes" id="UP000195729"/>
    </source>
</evidence>
<name>A0A1Y0L4X5_TATCI</name>
<dbReference type="Proteomes" id="UP000195814">
    <property type="component" value="Chromosome"/>
</dbReference>
<evidence type="ECO:0000256" key="1">
    <source>
        <dbReference type="ARBA" id="ARBA00011738"/>
    </source>
</evidence>
<dbReference type="OrthoDB" id="9804602at2"/>
<dbReference type="InterPro" id="IPR011051">
    <property type="entry name" value="RmlC_Cupin_sf"/>
</dbReference>
<comment type="subunit">
    <text evidence="1">Homodimer.</text>
</comment>
<dbReference type="GO" id="GO:0004848">
    <property type="term" value="F:ureidoglycolate hydrolase activity"/>
    <property type="evidence" value="ECO:0007669"/>
    <property type="project" value="InterPro"/>
</dbReference>
<keyword evidence="5" id="KW-0378">Hydrolase</keyword>
<dbReference type="Proteomes" id="UP000195729">
    <property type="component" value="Chromosome"/>
</dbReference>
<comment type="catalytic activity">
    <reaction evidence="4">
        <text>(S)-ureidoglycolate = urea + glyoxylate</text>
        <dbReference type="Rhea" id="RHEA:11304"/>
        <dbReference type="ChEBI" id="CHEBI:16199"/>
        <dbReference type="ChEBI" id="CHEBI:36655"/>
        <dbReference type="ChEBI" id="CHEBI:57296"/>
        <dbReference type="EC" id="4.3.2.3"/>
    </reaction>
</comment>
<proteinExistence type="predicted"/>
<keyword evidence="3" id="KW-0456">Lyase</keyword>
<dbReference type="RefSeq" id="WP_087487115.1">
    <property type="nucleotide sequence ID" value="NZ_CP015579.1"/>
</dbReference>
<sequence length="163" mass="17982">MSTVPLIEATAENLAPYGKLLGLPDRQPTLARGDIDYYHHIADSGDFTAHPVTSYLISYPRPPRLELIERHRQTEETFIPLTGHSVMVLGRPGPLNTDQLVAIHLDGSFGIQLRRDTWHFAPFALDCEATYLLLSGKDSAPDIEVLPVSARDIALPDTAEVSL</sequence>
<dbReference type="GO" id="GO:0006144">
    <property type="term" value="P:purine nucleobase metabolic process"/>
    <property type="evidence" value="ECO:0007669"/>
    <property type="project" value="UniProtKB-KW"/>
</dbReference>
<keyword evidence="2" id="KW-0659">Purine metabolism</keyword>
<dbReference type="EMBL" id="CP015581">
    <property type="protein sequence ID" value="ARU96767.1"/>
    <property type="molecule type" value="Genomic_DNA"/>
</dbReference>
<dbReference type="InterPro" id="IPR007247">
    <property type="entry name" value="Ureidogly_lyase"/>
</dbReference>
<accession>A0A1Y0L4X5</accession>
<dbReference type="KEGG" id="tci:A7K98_02320"/>
<dbReference type="GO" id="GO:0050385">
    <property type="term" value="F:ureidoglycolate lyase activity"/>
    <property type="evidence" value="ECO:0007669"/>
    <property type="project" value="UniProtKB-EC"/>
</dbReference>
<dbReference type="Gene3D" id="2.60.120.480">
    <property type="entry name" value="Ureidoglycolate hydrolase"/>
    <property type="match status" value="1"/>
</dbReference>
<evidence type="ECO:0000256" key="4">
    <source>
        <dbReference type="ARBA" id="ARBA00047684"/>
    </source>
</evidence>
<evidence type="ECO:0000256" key="3">
    <source>
        <dbReference type="ARBA" id="ARBA00023239"/>
    </source>
</evidence>
<dbReference type="InterPro" id="IPR024060">
    <property type="entry name" value="Ureidoglycolate_lyase_dom_sf"/>
</dbReference>
<reference evidence="7 8" key="1">
    <citation type="submission" date="2016-05" db="EMBL/GenBank/DDBJ databases">
        <title>Complete genome sequence of two 2,5-diketo-D-glunonic acid producing strain Tatumella citrea.</title>
        <authorList>
            <person name="Duan C."/>
            <person name="Yang J."/>
            <person name="Yang S."/>
        </authorList>
    </citation>
    <scope>NUCLEOTIDE SEQUENCE [LARGE SCALE GENOMIC DNA]</scope>
    <source>
        <strain evidence="6 7">ATCC 39140</strain>
        <strain evidence="5 8">DSM 13699</strain>
    </source>
</reference>
<dbReference type="SUPFAM" id="SSF51182">
    <property type="entry name" value="RmlC-like cupins"/>
    <property type="match status" value="1"/>
</dbReference>
<gene>
    <name evidence="5" type="ORF">A7K98_02320</name>
    <name evidence="6" type="ORF">A7K99_02320</name>
</gene>
<evidence type="ECO:0000313" key="5">
    <source>
        <dbReference type="EMBL" id="ARU92729.1"/>
    </source>
</evidence>
<dbReference type="AlphaFoldDB" id="A0A1Y0L4X5"/>
<evidence type="ECO:0000313" key="8">
    <source>
        <dbReference type="Proteomes" id="UP000195814"/>
    </source>
</evidence>
<keyword evidence="7" id="KW-1185">Reference proteome</keyword>